<reference evidence="1" key="1">
    <citation type="journal article" date="2023" name="Mol. Phylogenet. Evol.">
        <title>Genome-scale phylogeny and comparative genomics of the fungal order Sordariales.</title>
        <authorList>
            <person name="Hensen N."/>
            <person name="Bonometti L."/>
            <person name="Westerberg I."/>
            <person name="Brannstrom I.O."/>
            <person name="Guillou S."/>
            <person name="Cros-Aarteil S."/>
            <person name="Calhoun S."/>
            <person name="Haridas S."/>
            <person name="Kuo A."/>
            <person name="Mondo S."/>
            <person name="Pangilinan J."/>
            <person name="Riley R."/>
            <person name="LaButti K."/>
            <person name="Andreopoulos B."/>
            <person name="Lipzen A."/>
            <person name="Chen C."/>
            <person name="Yan M."/>
            <person name="Daum C."/>
            <person name="Ng V."/>
            <person name="Clum A."/>
            <person name="Steindorff A."/>
            <person name="Ohm R.A."/>
            <person name="Martin F."/>
            <person name="Silar P."/>
            <person name="Natvig D.O."/>
            <person name="Lalanne C."/>
            <person name="Gautier V."/>
            <person name="Ament-Velasquez S.L."/>
            <person name="Kruys A."/>
            <person name="Hutchinson M.I."/>
            <person name="Powell A.J."/>
            <person name="Barry K."/>
            <person name="Miller A.N."/>
            <person name="Grigoriev I.V."/>
            <person name="Debuchy R."/>
            <person name="Gladieux P."/>
            <person name="Hiltunen Thoren M."/>
            <person name="Johannesson H."/>
        </authorList>
    </citation>
    <scope>NUCLEOTIDE SEQUENCE</scope>
    <source>
        <strain evidence="1">CBS 532.94</strain>
    </source>
</reference>
<dbReference type="EMBL" id="MU860027">
    <property type="protein sequence ID" value="KAK4241116.1"/>
    <property type="molecule type" value="Genomic_DNA"/>
</dbReference>
<evidence type="ECO:0000313" key="2">
    <source>
        <dbReference type="Proteomes" id="UP001303760"/>
    </source>
</evidence>
<proteinExistence type="predicted"/>
<evidence type="ECO:0000313" key="1">
    <source>
        <dbReference type="EMBL" id="KAK4241116.1"/>
    </source>
</evidence>
<comment type="caution">
    <text evidence="1">The sequence shown here is derived from an EMBL/GenBank/DDBJ whole genome shotgun (WGS) entry which is preliminary data.</text>
</comment>
<keyword evidence="2" id="KW-1185">Reference proteome</keyword>
<reference evidence="1" key="2">
    <citation type="submission" date="2023-05" db="EMBL/GenBank/DDBJ databases">
        <authorList>
            <consortium name="Lawrence Berkeley National Laboratory"/>
            <person name="Steindorff A."/>
            <person name="Hensen N."/>
            <person name="Bonometti L."/>
            <person name="Westerberg I."/>
            <person name="Brannstrom I.O."/>
            <person name="Guillou S."/>
            <person name="Cros-Aarteil S."/>
            <person name="Calhoun S."/>
            <person name="Haridas S."/>
            <person name="Kuo A."/>
            <person name="Mondo S."/>
            <person name="Pangilinan J."/>
            <person name="Riley R."/>
            <person name="Labutti K."/>
            <person name="Andreopoulos B."/>
            <person name="Lipzen A."/>
            <person name="Chen C."/>
            <person name="Yanf M."/>
            <person name="Daum C."/>
            <person name="Ng V."/>
            <person name="Clum A."/>
            <person name="Ohm R."/>
            <person name="Martin F."/>
            <person name="Silar P."/>
            <person name="Natvig D."/>
            <person name="Lalanne C."/>
            <person name="Gautier V."/>
            <person name="Ament-Velasquez S.L."/>
            <person name="Kruys A."/>
            <person name="Hutchinson M.I."/>
            <person name="Powell A.J."/>
            <person name="Barry K."/>
            <person name="Miller A.N."/>
            <person name="Grigoriev I.V."/>
            <person name="Debuchy R."/>
            <person name="Gladieux P."/>
            <person name="Thoren M.H."/>
            <person name="Johannesson H."/>
        </authorList>
    </citation>
    <scope>NUCLEOTIDE SEQUENCE</scope>
    <source>
        <strain evidence="1">CBS 532.94</strain>
    </source>
</reference>
<dbReference type="Proteomes" id="UP001303760">
    <property type="component" value="Unassembled WGS sequence"/>
</dbReference>
<gene>
    <name evidence="1" type="ORF">C8A03DRAFT_12588</name>
</gene>
<protein>
    <submittedName>
        <fullName evidence="1">Uncharacterized protein</fullName>
    </submittedName>
</protein>
<sequence>QFNNSDLVMPLNAPVGRLPAGYSTFEDLLEDVNKQAKQQRYAIVKRRAHWDKKGAVRNALLLARSSYNFELSESRARHGQSRACQGHSGARQARARAWESCRRVRQLLRLQRAIRGY</sequence>
<organism evidence="1 2">
    <name type="scientific">Achaetomium macrosporum</name>
    <dbReference type="NCBI Taxonomy" id="79813"/>
    <lineage>
        <taxon>Eukaryota</taxon>
        <taxon>Fungi</taxon>
        <taxon>Dikarya</taxon>
        <taxon>Ascomycota</taxon>
        <taxon>Pezizomycotina</taxon>
        <taxon>Sordariomycetes</taxon>
        <taxon>Sordariomycetidae</taxon>
        <taxon>Sordariales</taxon>
        <taxon>Chaetomiaceae</taxon>
        <taxon>Achaetomium</taxon>
    </lineage>
</organism>
<dbReference type="AlphaFoldDB" id="A0AAN7CFH8"/>
<accession>A0AAN7CFH8</accession>
<feature type="non-terminal residue" evidence="1">
    <location>
        <position position="1"/>
    </location>
</feature>
<name>A0AAN7CFH8_9PEZI</name>